<name>H1AB72_SACPS</name>
<feature type="compositionally biased region" description="Basic residues" evidence="1">
    <location>
        <begin position="1"/>
        <end position="20"/>
    </location>
</feature>
<feature type="region of interest" description="Disordered" evidence="1">
    <location>
        <begin position="1"/>
        <end position="45"/>
    </location>
</feature>
<accession>H1AB72</accession>
<dbReference type="EMBL" id="AB608249">
    <property type="protein sequence ID" value="BAL44647.1"/>
    <property type="molecule type" value="Genomic_DNA"/>
</dbReference>
<evidence type="ECO:0000256" key="1">
    <source>
        <dbReference type="SAM" id="MobiDB-lite"/>
    </source>
</evidence>
<protein>
    <submittedName>
        <fullName evidence="2">Sec16p-like protein</fullName>
    </submittedName>
</protein>
<sequence length="45" mass="5290">MTPEAKKRKNQKKKQKQRQKKAAEKAVHNKELHETPESTVSIDFD</sequence>
<reference evidence="2" key="1">
    <citation type="journal article" date="2012" name="J. Biosci. Bioeng.">
        <title>Multi-locus genotyping of bottom fermenting yeasts by single nucleotide polymorphisms indicative of brewing characteristics.</title>
        <authorList>
            <person name="Ikushima S."/>
            <person name="Tateishi Y."/>
            <person name="Kanai K."/>
            <person name="Shimada E."/>
            <person name="Tanaka M."/>
            <person name="Ishiguro T."/>
            <person name="Mizutani S."/>
            <person name="Kobayashi O."/>
        </authorList>
    </citation>
    <scope>NUCLEOTIDE SEQUENCE</scope>
    <source>
        <strain evidence="2">BF01</strain>
    </source>
</reference>
<proteinExistence type="predicted"/>
<feature type="compositionally biased region" description="Basic and acidic residues" evidence="1">
    <location>
        <begin position="21"/>
        <end position="36"/>
    </location>
</feature>
<feature type="non-terminal residue" evidence="2">
    <location>
        <position position="45"/>
    </location>
</feature>
<evidence type="ECO:0000313" key="2">
    <source>
        <dbReference type="EMBL" id="BAL44647.1"/>
    </source>
</evidence>
<organism evidence="2">
    <name type="scientific">Saccharomyces pastorianus</name>
    <name type="common">Lager yeast</name>
    <name type="synonym">Saccharomyces cerevisiae x Saccharomyces eubayanus</name>
    <dbReference type="NCBI Taxonomy" id="27292"/>
    <lineage>
        <taxon>Eukaryota</taxon>
        <taxon>Fungi</taxon>
        <taxon>Dikarya</taxon>
        <taxon>Ascomycota</taxon>
        <taxon>Saccharomycotina</taxon>
        <taxon>Saccharomycetes</taxon>
        <taxon>Saccharomycetales</taxon>
        <taxon>Saccharomycetaceae</taxon>
        <taxon>Saccharomyces</taxon>
    </lineage>
</organism>
<dbReference type="AlphaFoldDB" id="H1AB72"/>